<dbReference type="GO" id="GO:0006508">
    <property type="term" value="P:proteolysis"/>
    <property type="evidence" value="ECO:0007669"/>
    <property type="project" value="UniProtKB-KW"/>
</dbReference>
<dbReference type="PANTHER" id="PTHR31412">
    <property type="entry name" value="ZINC METALLOPROTEASE EGY1"/>
    <property type="match status" value="1"/>
</dbReference>
<feature type="transmembrane region" description="Helical" evidence="11">
    <location>
        <begin position="307"/>
        <end position="325"/>
    </location>
</feature>
<evidence type="ECO:0000313" key="14">
    <source>
        <dbReference type="Proteomes" id="UP001207337"/>
    </source>
</evidence>
<comment type="similarity">
    <text evidence="3">Belongs to the peptidase M50B family.</text>
</comment>
<dbReference type="Pfam" id="PF02163">
    <property type="entry name" value="Peptidase_M50"/>
    <property type="match status" value="1"/>
</dbReference>
<keyword evidence="14" id="KW-1185">Reference proteome</keyword>
<dbReference type="Proteomes" id="UP001207337">
    <property type="component" value="Unassembled WGS sequence"/>
</dbReference>
<evidence type="ECO:0000256" key="7">
    <source>
        <dbReference type="ARBA" id="ARBA00022946"/>
    </source>
</evidence>
<dbReference type="GO" id="GO:0008233">
    <property type="term" value="F:peptidase activity"/>
    <property type="evidence" value="ECO:0007669"/>
    <property type="project" value="UniProtKB-KW"/>
</dbReference>
<evidence type="ECO:0000256" key="10">
    <source>
        <dbReference type="SAM" id="MobiDB-lite"/>
    </source>
</evidence>
<feature type="transmembrane region" description="Helical" evidence="11">
    <location>
        <begin position="361"/>
        <end position="380"/>
    </location>
</feature>
<feature type="compositionally biased region" description="Polar residues" evidence="10">
    <location>
        <begin position="1"/>
        <end position="12"/>
    </location>
</feature>
<comment type="subcellular location">
    <subcellularLocation>
        <location evidence="2">Membrane</location>
        <topology evidence="2">Multi-pass membrane protein</topology>
    </subcellularLocation>
</comment>
<keyword evidence="8 11" id="KW-1133">Transmembrane helix</keyword>
<name>A0ABT3Q2S8_9BACT</name>
<keyword evidence="7" id="KW-0809">Transit peptide</keyword>
<feature type="transmembrane region" description="Helical" evidence="11">
    <location>
        <begin position="142"/>
        <end position="165"/>
    </location>
</feature>
<sequence length="413" mass="45826">MNNKPTPQQPEQSFDEVLTETASPNRQHSGSKSEFDGKTITKHVVLFLVTFVSVALVGAGFVGFSPSLFPFGLPSLSDFYRGLLFSTLLLGFLGVHEFGHFFAALYHKIKVTLPYFIPIPLGIGTLGAVIRIKQKINDSHKMFDVGASGPLAGFVISLAILLYGFSTLPDPSYIQNFEGHEAVKTYVAEHGVFPEEPPEESDGNILVVGNTLLYGFLASFFENVPPMWEMYHYPFLFAGWLGLFFTALNLMPLGQLDGGHILYSLIGFQKHRTAARLFFGLLVTLAGIEAVPFIHEALSGYEFGYDPLSWLLWGGILFLLLRRAFHDDHQWIAPVLAISMGLAAGYLYFFAGGINTSSSMIWVVWSFFTAYLVGVEHPPALYEQPLDPTRTFLGWLSMAIFLLCISPNPLYLI</sequence>
<keyword evidence="5 11" id="KW-0812">Transmembrane</keyword>
<feature type="transmembrane region" description="Helical" evidence="11">
    <location>
        <begin position="331"/>
        <end position="349"/>
    </location>
</feature>
<dbReference type="InterPro" id="IPR008915">
    <property type="entry name" value="Peptidase_M50"/>
</dbReference>
<keyword evidence="9 11" id="KW-0472">Membrane</keyword>
<evidence type="ECO:0000256" key="9">
    <source>
        <dbReference type="ARBA" id="ARBA00023136"/>
    </source>
</evidence>
<feature type="region of interest" description="Disordered" evidence="10">
    <location>
        <begin position="1"/>
        <end position="34"/>
    </location>
</feature>
<gene>
    <name evidence="13" type="ORF">LQ318_15935</name>
</gene>
<evidence type="ECO:0000256" key="2">
    <source>
        <dbReference type="ARBA" id="ARBA00004141"/>
    </source>
</evidence>
<evidence type="ECO:0000256" key="1">
    <source>
        <dbReference type="ARBA" id="ARBA00001947"/>
    </source>
</evidence>
<evidence type="ECO:0000256" key="8">
    <source>
        <dbReference type="ARBA" id="ARBA00022989"/>
    </source>
</evidence>
<evidence type="ECO:0000256" key="11">
    <source>
        <dbReference type="SAM" id="Phobius"/>
    </source>
</evidence>
<feature type="domain" description="Peptidase M50" evidence="12">
    <location>
        <begin position="85"/>
        <end position="271"/>
    </location>
</feature>
<keyword evidence="4 13" id="KW-0645">Protease</keyword>
<accession>A0ABT3Q2S8</accession>
<proteinExistence type="inferred from homology"/>
<feature type="compositionally biased region" description="Polar residues" evidence="10">
    <location>
        <begin position="20"/>
        <end position="30"/>
    </location>
</feature>
<feature type="transmembrane region" description="Helical" evidence="11">
    <location>
        <begin position="83"/>
        <end position="106"/>
    </location>
</feature>
<evidence type="ECO:0000256" key="6">
    <source>
        <dbReference type="ARBA" id="ARBA00022801"/>
    </source>
</evidence>
<evidence type="ECO:0000256" key="5">
    <source>
        <dbReference type="ARBA" id="ARBA00022692"/>
    </source>
</evidence>
<feature type="transmembrane region" description="Helical" evidence="11">
    <location>
        <begin position="44"/>
        <end position="71"/>
    </location>
</feature>
<dbReference type="EMBL" id="JAJNDC010000005">
    <property type="protein sequence ID" value="MCW9714397.1"/>
    <property type="molecule type" value="Genomic_DNA"/>
</dbReference>
<evidence type="ECO:0000259" key="12">
    <source>
        <dbReference type="Pfam" id="PF02163"/>
    </source>
</evidence>
<evidence type="ECO:0000256" key="4">
    <source>
        <dbReference type="ARBA" id="ARBA00022670"/>
    </source>
</evidence>
<feature type="transmembrane region" description="Helical" evidence="11">
    <location>
        <begin position="112"/>
        <end position="130"/>
    </location>
</feature>
<comment type="cofactor">
    <cofactor evidence="1">
        <name>Zn(2+)</name>
        <dbReference type="ChEBI" id="CHEBI:29105"/>
    </cofactor>
</comment>
<protein>
    <submittedName>
        <fullName evidence="13">Site-2 protease family protein</fullName>
    </submittedName>
</protein>
<reference evidence="13 14" key="1">
    <citation type="submission" date="2021-11" db="EMBL/GenBank/DDBJ databases">
        <title>Aliifidinibius sp. nov., a new bacterium isolated from saline soil.</title>
        <authorList>
            <person name="Galisteo C."/>
            <person name="De La Haba R."/>
            <person name="Sanchez-Porro C."/>
            <person name="Ventosa A."/>
        </authorList>
    </citation>
    <scope>NUCLEOTIDE SEQUENCE [LARGE SCALE GENOMIC DNA]</scope>
    <source>
        <strain evidence="13 14">KACC 190600</strain>
    </source>
</reference>
<feature type="transmembrane region" description="Helical" evidence="11">
    <location>
        <begin position="274"/>
        <end position="295"/>
    </location>
</feature>
<dbReference type="PANTHER" id="PTHR31412:SF0">
    <property type="entry name" value="ZINC METALLOPROTEASE EGY1, CHLOROPLASTIC-RELATED"/>
    <property type="match status" value="1"/>
</dbReference>
<dbReference type="RefSeq" id="WP_265791655.1">
    <property type="nucleotide sequence ID" value="NZ_BAABRS010000005.1"/>
</dbReference>
<feature type="transmembrane region" description="Helical" evidence="11">
    <location>
        <begin position="233"/>
        <end position="254"/>
    </location>
</feature>
<keyword evidence="6" id="KW-0378">Hydrolase</keyword>
<evidence type="ECO:0000256" key="3">
    <source>
        <dbReference type="ARBA" id="ARBA00007931"/>
    </source>
</evidence>
<organism evidence="13 14">
    <name type="scientific">Fodinibius salicampi</name>
    <dbReference type="NCBI Taxonomy" id="1920655"/>
    <lineage>
        <taxon>Bacteria</taxon>
        <taxon>Pseudomonadati</taxon>
        <taxon>Balneolota</taxon>
        <taxon>Balneolia</taxon>
        <taxon>Balneolales</taxon>
        <taxon>Balneolaceae</taxon>
        <taxon>Fodinibius</taxon>
    </lineage>
</organism>
<feature type="transmembrane region" description="Helical" evidence="11">
    <location>
        <begin position="392"/>
        <end position="412"/>
    </location>
</feature>
<comment type="caution">
    <text evidence="13">The sequence shown here is derived from an EMBL/GenBank/DDBJ whole genome shotgun (WGS) entry which is preliminary data.</text>
</comment>
<dbReference type="CDD" id="cd06160">
    <property type="entry name" value="S2P-M50_like_2"/>
    <property type="match status" value="1"/>
</dbReference>
<dbReference type="InterPro" id="IPR044838">
    <property type="entry name" value="EGY1-like"/>
</dbReference>
<evidence type="ECO:0000313" key="13">
    <source>
        <dbReference type="EMBL" id="MCW9714397.1"/>
    </source>
</evidence>